<dbReference type="GO" id="GO:0004536">
    <property type="term" value="F:DNA nuclease activity"/>
    <property type="evidence" value="ECO:0007669"/>
    <property type="project" value="InterPro"/>
</dbReference>
<dbReference type="NCBIfam" id="TIGR00010">
    <property type="entry name" value="YchF/TatD family DNA exonuclease"/>
    <property type="match status" value="1"/>
</dbReference>
<name>A0AAU7XF85_9HYPH</name>
<sequence>MSLVDSHCHLDFPDLVAELDDVVARAHAAGVAKMVTISTRVKRFDQIRAIAERHDSVWCSVGTHCLHAAEEPEITVDDLCRLAEHPKCVAIGEAGLDYHYESSPRDVQEAGFLTHIAAARIMQLPLVIHAREADARIAEILEDETGKGAFPAVLHCFSSGRDLALKGVELGLYVSFSGILTFKNSEDIRAIAREIPLDRLLVETDAPYLAPPPWRGKRNEPAYVAKTAAVLAEVRGVSEAEIARITTENFHRLFSKVPA</sequence>
<dbReference type="PANTHER" id="PTHR46124">
    <property type="entry name" value="D-AMINOACYL-TRNA DEACYLASE"/>
    <property type="match status" value="1"/>
</dbReference>
<dbReference type="Pfam" id="PF01026">
    <property type="entry name" value="TatD_DNase"/>
    <property type="match status" value="1"/>
</dbReference>
<dbReference type="InterPro" id="IPR001130">
    <property type="entry name" value="TatD-like"/>
</dbReference>
<feature type="binding site" evidence="4">
    <location>
        <position position="9"/>
    </location>
    <ligand>
        <name>a divalent metal cation</name>
        <dbReference type="ChEBI" id="CHEBI:60240"/>
        <label>1</label>
    </ligand>
</feature>
<evidence type="ECO:0000256" key="1">
    <source>
        <dbReference type="ARBA" id="ARBA00009275"/>
    </source>
</evidence>
<dbReference type="PROSITE" id="PS01137">
    <property type="entry name" value="TATD_1"/>
    <property type="match status" value="1"/>
</dbReference>
<feature type="binding site" evidence="4">
    <location>
        <position position="205"/>
    </location>
    <ligand>
        <name>a divalent metal cation</name>
        <dbReference type="ChEBI" id="CHEBI:60240"/>
        <label>1</label>
    </ligand>
</feature>
<dbReference type="KEGG" id="mflg:ABS361_07625"/>
<dbReference type="EMBL" id="CP158568">
    <property type="protein sequence ID" value="XBY46092.1"/>
    <property type="molecule type" value="Genomic_DNA"/>
</dbReference>
<dbReference type="InterPro" id="IPR018228">
    <property type="entry name" value="DNase_TatD-rel_CS"/>
</dbReference>
<keyword evidence="3 5" id="KW-0378">Hydrolase</keyword>
<organism evidence="5">
    <name type="scientific">Methyloraptor flagellatus</name>
    <dbReference type="NCBI Taxonomy" id="3162530"/>
    <lineage>
        <taxon>Bacteria</taxon>
        <taxon>Pseudomonadati</taxon>
        <taxon>Pseudomonadota</taxon>
        <taxon>Alphaproteobacteria</taxon>
        <taxon>Hyphomicrobiales</taxon>
        <taxon>Ancalomicrobiaceae</taxon>
        <taxon>Methyloraptor</taxon>
    </lineage>
</organism>
<dbReference type="FunFam" id="3.20.20.140:FF:000005">
    <property type="entry name" value="TatD family hydrolase"/>
    <property type="match status" value="1"/>
</dbReference>
<reference evidence="5" key="1">
    <citation type="submission" date="2024-06" db="EMBL/GenBank/DDBJ databases">
        <title>Methylostella associata gen. nov., sp. nov., a novel Ancalomicrobiaceae-affiliated facultatively methylotrophic bacteria that feed on methanotrophs of the genus Methylococcus.</title>
        <authorList>
            <person name="Saltykova V."/>
            <person name="Danilova O.V."/>
            <person name="Oshkin I.Y."/>
            <person name="Belova S.E."/>
            <person name="Pimenov N.V."/>
            <person name="Dedysh S.N."/>
        </authorList>
    </citation>
    <scope>NUCLEOTIDE SEQUENCE</scope>
    <source>
        <strain evidence="5">S20</strain>
    </source>
</reference>
<feature type="binding site" evidence="4">
    <location>
        <position position="7"/>
    </location>
    <ligand>
        <name>a divalent metal cation</name>
        <dbReference type="ChEBI" id="CHEBI:60240"/>
        <label>1</label>
    </ligand>
</feature>
<dbReference type="GO" id="GO:0016788">
    <property type="term" value="F:hydrolase activity, acting on ester bonds"/>
    <property type="evidence" value="ECO:0007669"/>
    <property type="project" value="InterPro"/>
</dbReference>
<dbReference type="CDD" id="cd01310">
    <property type="entry name" value="TatD_DNAse"/>
    <property type="match status" value="1"/>
</dbReference>
<accession>A0AAU7XF85</accession>
<dbReference type="AlphaFoldDB" id="A0AAU7XF85"/>
<dbReference type="InterPro" id="IPR032466">
    <property type="entry name" value="Metal_Hydrolase"/>
</dbReference>
<evidence type="ECO:0000256" key="3">
    <source>
        <dbReference type="ARBA" id="ARBA00022801"/>
    </source>
</evidence>
<dbReference type="PANTHER" id="PTHR46124:SF2">
    <property type="entry name" value="D-AMINOACYL-TRNA DEACYLASE"/>
    <property type="match status" value="1"/>
</dbReference>
<evidence type="ECO:0000256" key="4">
    <source>
        <dbReference type="PIRSR" id="PIRSR005902-1"/>
    </source>
</evidence>
<dbReference type="SUPFAM" id="SSF51556">
    <property type="entry name" value="Metallo-dependent hydrolases"/>
    <property type="match status" value="1"/>
</dbReference>
<feature type="binding site" evidence="4">
    <location>
        <position position="129"/>
    </location>
    <ligand>
        <name>a divalent metal cation</name>
        <dbReference type="ChEBI" id="CHEBI:60240"/>
        <label>2</label>
    </ligand>
</feature>
<dbReference type="InterPro" id="IPR015991">
    <property type="entry name" value="TatD/YcfH-like"/>
</dbReference>
<dbReference type="GO" id="GO:0005829">
    <property type="term" value="C:cytosol"/>
    <property type="evidence" value="ECO:0007669"/>
    <property type="project" value="TreeGrafter"/>
</dbReference>
<protein>
    <submittedName>
        <fullName evidence="5">TatD family hydrolase</fullName>
        <ecNumber evidence="5">3.1.-.-</ecNumber>
    </submittedName>
</protein>
<dbReference type="RefSeq" id="WP_407051190.1">
    <property type="nucleotide sequence ID" value="NZ_CP158568.1"/>
</dbReference>
<dbReference type="EC" id="3.1.-.-" evidence="5"/>
<proteinExistence type="inferred from homology"/>
<gene>
    <name evidence="5" type="ORF">ABS361_07625</name>
</gene>
<feature type="binding site" evidence="4">
    <location>
        <position position="93"/>
    </location>
    <ligand>
        <name>a divalent metal cation</name>
        <dbReference type="ChEBI" id="CHEBI:60240"/>
        <label>1</label>
    </ligand>
</feature>
<dbReference type="GO" id="GO:0046872">
    <property type="term" value="F:metal ion binding"/>
    <property type="evidence" value="ECO:0007669"/>
    <property type="project" value="UniProtKB-KW"/>
</dbReference>
<evidence type="ECO:0000313" key="5">
    <source>
        <dbReference type="EMBL" id="XBY46092.1"/>
    </source>
</evidence>
<comment type="similarity">
    <text evidence="1">Belongs to the metallo-dependent hydrolases superfamily. TatD-type hydrolase family.</text>
</comment>
<evidence type="ECO:0000256" key="2">
    <source>
        <dbReference type="ARBA" id="ARBA00022723"/>
    </source>
</evidence>
<feature type="binding site" evidence="4">
    <location>
        <position position="155"/>
    </location>
    <ligand>
        <name>a divalent metal cation</name>
        <dbReference type="ChEBI" id="CHEBI:60240"/>
        <label>2</label>
    </ligand>
</feature>
<dbReference type="PIRSF" id="PIRSF005902">
    <property type="entry name" value="DNase_TatD"/>
    <property type="match status" value="1"/>
</dbReference>
<keyword evidence="2 4" id="KW-0479">Metal-binding</keyword>
<dbReference type="Gene3D" id="3.20.20.140">
    <property type="entry name" value="Metal-dependent hydrolases"/>
    <property type="match status" value="1"/>
</dbReference>